<comment type="caution">
    <text evidence="6">The sequence shown here is derived from an EMBL/GenBank/DDBJ whole genome shotgun (WGS) entry which is preliminary data.</text>
</comment>
<dbReference type="EMBL" id="LXJZ01000198">
    <property type="protein sequence ID" value="OAJ55025.1"/>
    <property type="molecule type" value="Genomic_DNA"/>
</dbReference>
<evidence type="ECO:0000313" key="5">
    <source>
        <dbReference type="EMBL" id="OAJ55025.1"/>
    </source>
</evidence>
<evidence type="ECO:0000313" key="8">
    <source>
        <dbReference type="Proteomes" id="UP000078116"/>
    </source>
</evidence>
<dbReference type="SUPFAM" id="SSF52518">
    <property type="entry name" value="Thiamin diphosphate-binding fold (THDP-binding)"/>
    <property type="match status" value="2"/>
</dbReference>
<keyword evidence="7" id="KW-1185">Reference proteome</keyword>
<accession>A0A1A9N7D2</accession>
<dbReference type="PANTHER" id="PTHR18968:SF86">
    <property type="entry name" value="ACETOLACTATE SYNTHASE LARGE SUBUNIT ILVX-RELATED"/>
    <property type="match status" value="1"/>
</dbReference>
<evidence type="ECO:0000259" key="4">
    <source>
        <dbReference type="Pfam" id="PF02776"/>
    </source>
</evidence>
<dbReference type="RefSeq" id="WP_064270574.1">
    <property type="nucleotide sequence ID" value="NZ_LXJZ01000198.1"/>
</dbReference>
<dbReference type="GO" id="GO:0030976">
    <property type="term" value="F:thiamine pyrophosphate binding"/>
    <property type="evidence" value="ECO:0007669"/>
    <property type="project" value="InterPro"/>
</dbReference>
<dbReference type="InterPro" id="IPR012001">
    <property type="entry name" value="Thiamin_PyroP_enz_TPP-bd_dom"/>
</dbReference>
<keyword evidence="2" id="KW-0786">Thiamine pyrophosphate</keyword>
<dbReference type="CDD" id="cd02002">
    <property type="entry name" value="TPP_BFDC"/>
    <property type="match status" value="1"/>
</dbReference>
<proteinExistence type="inferred from homology"/>
<dbReference type="OrthoDB" id="2254214at2"/>
<evidence type="ECO:0000256" key="1">
    <source>
        <dbReference type="ARBA" id="ARBA00007812"/>
    </source>
</evidence>
<dbReference type="NCBIfam" id="NF005760">
    <property type="entry name" value="PRK07586.1"/>
    <property type="match status" value="1"/>
</dbReference>
<gene>
    <name evidence="5" type="ORF">A6V36_09400</name>
    <name evidence="6" type="ORF">A6V37_03725</name>
</gene>
<comment type="similarity">
    <text evidence="1">Belongs to the TPP enzyme family.</text>
</comment>
<dbReference type="Proteomes" id="UP000078116">
    <property type="component" value="Unassembled WGS sequence"/>
</dbReference>
<dbReference type="InterPro" id="IPR011766">
    <property type="entry name" value="TPP_enzyme_TPP-bd"/>
</dbReference>
<dbReference type="GO" id="GO:0050660">
    <property type="term" value="F:flavin adenine dinucleotide binding"/>
    <property type="evidence" value="ECO:0007669"/>
    <property type="project" value="TreeGrafter"/>
</dbReference>
<dbReference type="GO" id="GO:0003984">
    <property type="term" value="F:acetolactate synthase activity"/>
    <property type="evidence" value="ECO:0007669"/>
    <property type="project" value="TreeGrafter"/>
</dbReference>
<dbReference type="EMBL" id="LXKA01000221">
    <property type="protein sequence ID" value="OAJ61207.1"/>
    <property type="molecule type" value="Genomic_DNA"/>
</dbReference>
<protein>
    <submittedName>
        <fullName evidence="6">Decarboxylase</fullName>
    </submittedName>
</protein>
<evidence type="ECO:0000313" key="6">
    <source>
        <dbReference type="EMBL" id="OAJ61207.1"/>
    </source>
</evidence>
<dbReference type="PANTHER" id="PTHR18968">
    <property type="entry name" value="THIAMINE PYROPHOSPHATE ENZYMES"/>
    <property type="match status" value="1"/>
</dbReference>
<sequence length="514" mass="53695">MNGAESLLRSLIASGVDVCFGNPGTSEMHFVAALDSVEGMRPILGLFEGVVTGAADGYGRMAGKPACTLLHLGPGLANGLANLHNARRASSPVVNIVGDHSSTHARYEAPLTSDIKGFARPVSQWIHSSSSALTVGADAARAVQASLEGAGQIATLILPADTAWSPADSVAAPLPAPVPARVSDDTVERIAALARSGVRTAFLLRGKALQDQGLRAAGRIAARTGARLLCDTFAPRLQRGAGRVAVERLPYFAEQVVDFLAGTELIVLVGAQPPVSFFGYPDKPSWLTPQGCRIAVLAHPHEDGTAALEALVEALGAQHAVAPLSVRTALEYSPNGPLTGESIMRSVALHLPENAIITEEASLAMAYYGLTESAAPHDFLTLTGGAIGSMMPVSIGAGIACPDRKVVNLQGDGSAMYTIQSLWTQARENIDVVTVIYANRGYKILANELTRVGARTDGVHAASMFDLQNPSLDFVALAQGMGVEAVRAETSVDFDAAFARAMKRRGPMLIEAVI</sequence>
<feature type="domain" description="Thiamine pyrophosphate enzyme N-terminal TPP-binding" evidence="4">
    <location>
        <begin position="1"/>
        <end position="106"/>
    </location>
</feature>
<reference evidence="7 8" key="1">
    <citation type="submission" date="2016-04" db="EMBL/GenBank/DDBJ databases">
        <title>Reclassification of Paraburkholderia panaciterrae (Farh et al. 2015) Dobritsa &amp; Samadpour 2016 as a later homotypic synonym of Paraburkholderia ginsengiterrae (Farh et al. 2015) Dobritsa &amp; Samadpour 2016.</title>
        <authorList>
            <person name="Dobritsa A.P."/>
            <person name="Kutumbaka K."/>
            <person name="Samadpour M."/>
        </authorList>
    </citation>
    <scope>NUCLEOTIDE SEQUENCE [LARGE SCALE GENOMIC DNA]</scope>
    <source>
        <strain evidence="6 8">DCY85</strain>
        <strain evidence="5 7">DCY85-1</strain>
    </source>
</reference>
<dbReference type="InterPro" id="IPR029061">
    <property type="entry name" value="THDP-binding"/>
</dbReference>
<evidence type="ECO:0000313" key="7">
    <source>
        <dbReference type="Proteomes" id="UP000077961"/>
    </source>
</evidence>
<evidence type="ECO:0000256" key="2">
    <source>
        <dbReference type="ARBA" id="ARBA00023052"/>
    </source>
</evidence>
<dbReference type="AlphaFoldDB" id="A0A1A9N7D2"/>
<dbReference type="STRING" id="1462993.A6V36_09400"/>
<dbReference type="InterPro" id="IPR000399">
    <property type="entry name" value="TPP-bd_CS"/>
</dbReference>
<evidence type="ECO:0000259" key="3">
    <source>
        <dbReference type="Pfam" id="PF02775"/>
    </source>
</evidence>
<dbReference type="GO" id="GO:0044281">
    <property type="term" value="P:small molecule metabolic process"/>
    <property type="evidence" value="ECO:0007669"/>
    <property type="project" value="UniProtKB-ARBA"/>
</dbReference>
<dbReference type="Pfam" id="PF02775">
    <property type="entry name" value="TPP_enzyme_C"/>
    <property type="match status" value="1"/>
</dbReference>
<dbReference type="GO" id="GO:0000287">
    <property type="term" value="F:magnesium ion binding"/>
    <property type="evidence" value="ECO:0007669"/>
    <property type="project" value="InterPro"/>
</dbReference>
<feature type="domain" description="Thiamine pyrophosphate enzyme TPP-binding" evidence="3">
    <location>
        <begin position="371"/>
        <end position="511"/>
    </location>
</feature>
<dbReference type="Gene3D" id="3.40.50.970">
    <property type="match status" value="2"/>
</dbReference>
<dbReference type="InterPro" id="IPR045229">
    <property type="entry name" value="TPP_enz"/>
</dbReference>
<dbReference type="Proteomes" id="UP000077961">
    <property type="component" value="Unassembled WGS sequence"/>
</dbReference>
<name>A0A1A9N7D2_9BURK</name>
<dbReference type="CDD" id="cd07035">
    <property type="entry name" value="TPP_PYR_POX_like"/>
    <property type="match status" value="1"/>
</dbReference>
<dbReference type="Pfam" id="PF02776">
    <property type="entry name" value="TPP_enzyme_N"/>
    <property type="match status" value="1"/>
</dbReference>
<dbReference type="PROSITE" id="PS00187">
    <property type="entry name" value="TPP_ENZYMES"/>
    <property type="match status" value="1"/>
</dbReference>
<organism evidence="6 8">
    <name type="scientific">Paraburkholderia ginsengiterrae</name>
    <dbReference type="NCBI Taxonomy" id="1462993"/>
    <lineage>
        <taxon>Bacteria</taxon>
        <taxon>Pseudomonadati</taxon>
        <taxon>Pseudomonadota</taxon>
        <taxon>Betaproteobacteria</taxon>
        <taxon>Burkholderiales</taxon>
        <taxon>Burkholderiaceae</taxon>
        <taxon>Paraburkholderia</taxon>
    </lineage>
</organism>